<reference evidence="6 7" key="2">
    <citation type="submission" date="2017-09" db="EMBL/GenBank/DDBJ databases">
        <title>Extensive intraspecific genome diversity in a model arbuscular mycorrhizal fungus.</title>
        <authorList>
            <person name="Chen E.C."/>
            <person name="Morin E."/>
            <person name="Beaudet D."/>
            <person name="Noel J."/>
            <person name="Ndikumana S."/>
            <person name="Charron P."/>
            <person name="St-Onge C."/>
            <person name="Giorgi J."/>
            <person name="Grigoriev I.V."/>
            <person name="Roux C."/>
            <person name="Martin F.M."/>
            <person name="Corradi N."/>
        </authorList>
    </citation>
    <scope>NUCLEOTIDE SEQUENCE [LARGE SCALE GENOMIC DNA]</scope>
    <source>
        <strain evidence="6 7">A5</strain>
    </source>
</reference>
<dbReference type="InterPro" id="IPR051681">
    <property type="entry name" value="Ser/Thr_Kinases-Pseudokinases"/>
</dbReference>
<keyword evidence="3 6" id="KW-0418">Kinase</keyword>
<dbReference type="PANTHER" id="PTHR44329:SF288">
    <property type="entry name" value="MITOGEN-ACTIVATED PROTEIN KINASE KINASE KINASE 20"/>
    <property type="match status" value="1"/>
</dbReference>
<dbReference type="VEuPathDB" id="FungiDB:RhiirA1_472623"/>
<feature type="domain" description="Protein kinase" evidence="5">
    <location>
        <begin position="210"/>
        <end position="504"/>
    </location>
</feature>
<dbReference type="PANTHER" id="PTHR44329">
    <property type="entry name" value="SERINE/THREONINE-PROTEIN KINASE TNNI3K-RELATED"/>
    <property type="match status" value="1"/>
</dbReference>
<dbReference type="InterPro" id="IPR001245">
    <property type="entry name" value="Ser-Thr/Tyr_kinase_cat_dom"/>
</dbReference>
<dbReference type="AlphaFoldDB" id="A0A2N0PM91"/>
<dbReference type="VEuPathDB" id="FungiDB:RhiirA1_472619"/>
<dbReference type="PROSITE" id="PS50011">
    <property type="entry name" value="PROTEIN_KINASE_DOM"/>
    <property type="match status" value="1"/>
</dbReference>
<dbReference type="VEuPathDB" id="FungiDB:RhiirFUN_021293"/>
<comment type="caution">
    <text evidence="6">The sequence shown here is derived from an EMBL/GenBank/DDBJ whole genome shotgun (WGS) entry which is preliminary data.</text>
</comment>
<dbReference type="GO" id="GO:0005524">
    <property type="term" value="F:ATP binding"/>
    <property type="evidence" value="ECO:0007669"/>
    <property type="project" value="UniProtKB-KW"/>
</dbReference>
<dbReference type="Gene3D" id="1.10.510.10">
    <property type="entry name" value="Transferase(Phosphotransferase) domain 1"/>
    <property type="match status" value="2"/>
</dbReference>
<keyword evidence="1" id="KW-0808">Transferase</keyword>
<evidence type="ECO:0000256" key="4">
    <source>
        <dbReference type="ARBA" id="ARBA00022840"/>
    </source>
</evidence>
<keyword evidence="2" id="KW-0547">Nucleotide-binding</keyword>
<gene>
    <name evidence="6" type="ORF">RhiirA5_417514</name>
</gene>
<evidence type="ECO:0000256" key="2">
    <source>
        <dbReference type="ARBA" id="ARBA00022741"/>
    </source>
</evidence>
<evidence type="ECO:0000256" key="3">
    <source>
        <dbReference type="ARBA" id="ARBA00022777"/>
    </source>
</evidence>
<organism evidence="6 7">
    <name type="scientific">Rhizophagus irregularis</name>
    <dbReference type="NCBI Taxonomy" id="588596"/>
    <lineage>
        <taxon>Eukaryota</taxon>
        <taxon>Fungi</taxon>
        <taxon>Fungi incertae sedis</taxon>
        <taxon>Mucoromycota</taxon>
        <taxon>Glomeromycotina</taxon>
        <taxon>Glomeromycetes</taxon>
        <taxon>Glomerales</taxon>
        <taxon>Glomeraceae</taxon>
        <taxon>Rhizophagus</taxon>
    </lineage>
</organism>
<sequence>MDEIKLSDDVIEQIKYFNPFHLTEEQESLIDKLITDEDLKERYEENGLCKKCNQIRINTDFCNYCVLQPNFKNWTSGNHIVDEFIQKAQLKAKDKYHIIEWIEYDKFEDVEYLAKGGFGTTFKAVWKDGYIDKWGYKNDQWKRGGKTNVALKCLHNSQDIAADFLKEVESNILVYNIFIVRCFGITKDPKTNNFMMVMELKNEWIEYDKFEDVEYLAKGGFGTTFKAVWKDGYIDKWGYKNDQWKRGGKTNVALKCLHNSQDIAADFLKEVESNILVYNIFIVRCFGITKDPKTNNFMMVMELKNGSLRQHLNNNFTLLNWYQKLGSLYTIAMGLQDIHNNGFIHHDFHSGNILSNFGGDAYITDLGLCQPANVKSSQNSNKEIYGVLPYVAPEVLRGKEYTQATHDEFLAMKICNGLRPKSNYRIPQLIFDIINQCWDADPLKRPNAIKLFGLIGGLWSDKKDVNSVISGQAKEADDINKNLSFSSLLISSDNSIPYTTHPQAVYTSKLLDFKNLPVPKNADNNEIEYSDSLKMDFTKLNINSKENFFGIFEQYSSSSKCNNDAKSRELEEKITKLETFQTTQERIISDDQNTICNLEGMIHKLKSKVTDRERVTTEYKEMITKLENRIRELGVDVTIKD</sequence>
<protein>
    <submittedName>
        <fullName evidence="6">Kinase-like protein</fullName>
    </submittedName>
</protein>
<proteinExistence type="predicted"/>
<dbReference type="GO" id="GO:0004674">
    <property type="term" value="F:protein serine/threonine kinase activity"/>
    <property type="evidence" value="ECO:0007669"/>
    <property type="project" value="TreeGrafter"/>
</dbReference>
<dbReference type="InterPro" id="IPR000719">
    <property type="entry name" value="Prot_kinase_dom"/>
</dbReference>
<evidence type="ECO:0000256" key="1">
    <source>
        <dbReference type="ARBA" id="ARBA00022679"/>
    </source>
</evidence>
<dbReference type="VEuPathDB" id="FungiDB:FUN_006217"/>
<evidence type="ECO:0000313" key="7">
    <source>
        <dbReference type="Proteomes" id="UP000232722"/>
    </source>
</evidence>
<evidence type="ECO:0000259" key="5">
    <source>
        <dbReference type="PROSITE" id="PS50011"/>
    </source>
</evidence>
<reference evidence="6 7" key="1">
    <citation type="submission" date="2016-04" db="EMBL/GenBank/DDBJ databases">
        <title>Genome analyses suggest a sexual origin of heterokaryosis in a supposedly ancient asexual fungus.</title>
        <authorList>
            <person name="Ropars J."/>
            <person name="Sedzielewska K."/>
            <person name="Noel J."/>
            <person name="Charron P."/>
            <person name="Farinelli L."/>
            <person name="Marton T."/>
            <person name="Kruger M."/>
            <person name="Pelin A."/>
            <person name="Brachmann A."/>
            <person name="Corradi N."/>
        </authorList>
    </citation>
    <scope>NUCLEOTIDE SEQUENCE [LARGE SCALE GENOMIC DNA]</scope>
    <source>
        <strain evidence="6 7">A5</strain>
    </source>
</reference>
<keyword evidence="4" id="KW-0067">ATP-binding</keyword>
<dbReference type="Proteomes" id="UP000232722">
    <property type="component" value="Unassembled WGS sequence"/>
</dbReference>
<dbReference type="SUPFAM" id="SSF56112">
    <property type="entry name" value="Protein kinase-like (PK-like)"/>
    <property type="match status" value="2"/>
</dbReference>
<name>A0A2N0PM91_9GLOM</name>
<accession>A0A2N0PM91</accession>
<dbReference type="EMBL" id="LLXJ01000586">
    <property type="protein sequence ID" value="PKC07966.1"/>
    <property type="molecule type" value="Genomic_DNA"/>
</dbReference>
<evidence type="ECO:0000313" key="6">
    <source>
        <dbReference type="EMBL" id="PKC07966.1"/>
    </source>
</evidence>
<dbReference type="InterPro" id="IPR011009">
    <property type="entry name" value="Kinase-like_dom_sf"/>
</dbReference>
<dbReference type="VEuPathDB" id="FungiDB:FUN_001978"/>
<dbReference type="VEuPathDB" id="FungiDB:FUN_021919"/>
<dbReference type="Pfam" id="PF07714">
    <property type="entry name" value="PK_Tyr_Ser-Thr"/>
    <property type="match status" value="1"/>
</dbReference>